<reference evidence="1" key="1">
    <citation type="journal article" date="2013" name="J. Plant Res.">
        <title>Effect of fungi and light on seed germination of three Opuntia species from semiarid lands of central Mexico.</title>
        <authorList>
            <person name="Delgado-Sanchez P."/>
            <person name="Jimenez-Bremont J.F."/>
            <person name="Guerrero-Gonzalez Mde L."/>
            <person name="Flores J."/>
        </authorList>
    </citation>
    <scope>NUCLEOTIDE SEQUENCE</scope>
    <source>
        <tissue evidence="1">Cladode</tissue>
    </source>
</reference>
<accession>A0A7C9DGX9</accession>
<evidence type="ECO:0000313" key="1">
    <source>
        <dbReference type="EMBL" id="MBA4642661.1"/>
    </source>
</evidence>
<dbReference type="AlphaFoldDB" id="A0A7C9DGX9"/>
<proteinExistence type="predicted"/>
<sequence length="116" mass="13355">MPPEGNQRPTETKQARISVGISDEFSPNHDENEPCHYTCWWQSFGPPILHFVSLFHFSIYSSIPKPKIIPLQIFTFLLSFTFSRRDIHPDFLNIIVVRISSNVVMPAKNIRNRGGT</sequence>
<protein>
    <submittedName>
        <fullName evidence="1">Uncharacterized protein</fullName>
    </submittedName>
</protein>
<organism evidence="1">
    <name type="scientific">Opuntia streptacantha</name>
    <name type="common">Prickly pear cactus</name>
    <name type="synonym">Opuntia cardona</name>
    <dbReference type="NCBI Taxonomy" id="393608"/>
    <lineage>
        <taxon>Eukaryota</taxon>
        <taxon>Viridiplantae</taxon>
        <taxon>Streptophyta</taxon>
        <taxon>Embryophyta</taxon>
        <taxon>Tracheophyta</taxon>
        <taxon>Spermatophyta</taxon>
        <taxon>Magnoliopsida</taxon>
        <taxon>eudicotyledons</taxon>
        <taxon>Gunneridae</taxon>
        <taxon>Pentapetalae</taxon>
        <taxon>Caryophyllales</taxon>
        <taxon>Cactineae</taxon>
        <taxon>Cactaceae</taxon>
        <taxon>Opuntioideae</taxon>
        <taxon>Opuntia</taxon>
    </lineage>
</organism>
<reference evidence="1" key="2">
    <citation type="submission" date="2020-07" db="EMBL/GenBank/DDBJ databases">
        <authorList>
            <person name="Vera ALvarez R."/>
            <person name="Arias-Moreno D.M."/>
            <person name="Jimenez-Jacinto V."/>
            <person name="Jimenez-Bremont J.F."/>
            <person name="Swaminathan K."/>
            <person name="Moose S.P."/>
            <person name="Guerrero-Gonzalez M.L."/>
            <person name="Marino-Ramirez L."/>
            <person name="Landsman D."/>
            <person name="Rodriguez-Kessler M."/>
            <person name="Delgado-Sanchez P."/>
        </authorList>
    </citation>
    <scope>NUCLEOTIDE SEQUENCE</scope>
    <source>
        <tissue evidence="1">Cladode</tissue>
    </source>
</reference>
<name>A0A7C9DGX9_OPUST</name>
<dbReference type="EMBL" id="GISG01129371">
    <property type="protein sequence ID" value="MBA4642661.1"/>
    <property type="molecule type" value="Transcribed_RNA"/>
</dbReference>